<proteinExistence type="predicted"/>
<sequence length="159" mass="16382">MTAELLRSSPQKFSSLPALMVTMVPSLTSSSATTLKDMGSDLLERQWVGSAVHRMLGAPVFINSPGCSPPPLMPPMPPTSVAMSPALRHATVIGARGSEAPAWGATAPAVSAAARLCPLLPRPPALPGAHLSPAASGVSAAPVSEGRRPYVWRQQLSTA</sequence>
<keyword evidence="2" id="KW-1185">Reference proteome</keyword>
<dbReference type="EMBL" id="VSRR010022818">
    <property type="protein sequence ID" value="MPC65017.1"/>
    <property type="molecule type" value="Genomic_DNA"/>
</dbReference>
<name>A0A5B7H6R8_PORTR</name>
<reference evidence="1 2" key="1">
    <citation type="submission" date="2019-05" db="EMBL/GenBank/DDBJ databases">
        <title>Another draft genome of Portunus trituberculatus and its Hox gene families provides insights of decapod evolution.</title>
        <authorList>
            <person name="Jeong J.-H."/>
            <person name="Song I."/>
            <person name="Kim S."/>
            <person name="Choi T."/>
            <person name="Kim D."/>
            <person name="Ryu S."/>
            <person name="Kim W."/>
        </authorList>
    </citation>
    <scope>NUCLEOTIDE SEQUENCE [LARGE SCALE GENOMIC DNA]</scope>
    <source>
        <tissue evidence="1">Muscle</tissue>
    </source>
</reference>
<organism evidence="1 2">
    <name type="scientific">Portunus trituberculatus</name>
    <name type="common">Swimming crab</name>
    <name type="synonym">Neptunus trituberculatus</name>
    <dbReference type="NCBI Taxonomy" id="210409"/>
    <lineage>
        <taxon>Eukaryota</taxon>
        <taxon>Metazoa</taxon>
        <taxon>Ecdysozoa</taxon>
        <taxon>Arthropoda</taxon>
        <taxon>Crustacea</taxon>
        <taxon>Multicrustacea</taxon>
        <taxon>Malacostraca</taxon>
        <taxon>Eumalacostraca</taxon>
        <taxon>Eucarida</taxon>
        <taxon>Decapoda</taxon>
        <taxon>Pleocyemata</taxon>
        <taxon>Brachyura</taxon>
        <taxon>Eubrachyura</taxon>
        <taxon>Portunoidea</taxon>
        <taxon>Portunidae</taxon>
        <taxon>Portuninae</taxon>
        <taxon>Portunus</taxon>
    </lineage>
</organism>
<dbReference type="Proteomes" id="UP000324222">
    <property type="component" value="Unassembled WGS sequence"/>
</dbReference>
<dbReference type="AlphaFoldDB" id="A0A5B7H6R8"/>
<protein>
    <submittedName>
        <fullName evidence="1">Uncharacterized protein</fullName>
    </submittedName>
</protein>
<gene>
    <name evidence="1" type="ORF">E2C01_059141</name>
</gene>
<accession>A0A5B7H6R8</accession>
<evidence type="ECO:0000313" key="1">
    <source>
        <dbReference type="EMBL" id="MPC65017.1"/>
    </source>
</evidence>
<evidence type="ECO:0000313" key="2">
    <source>
        <dbReference type="Proteomes" id="UP000324222"/>
    </source>
</evidence>
<comment type="caution">
    <text evidence="1">The sequence shown here is derived from an EMBL/GenBank/DDBJ whole genome shotgun (WGS) entry which is preliminary data.</text>
</comment>